<dbReference type="OrthoDB" id="9809136at2"/>
<comment type="caution">
    <text evidence="1">The sequence shown here is derived from an EMBL/GenBank/DDBJ whole genome shotgun (WGS) entry which is preliminary data.</text>
</comment>
<name>A0A255YDV8_9SPHN</name>
<evidence type="ECO:0000313" key="1">
    <source>
        <dbReference type="EMBL" id="OYQ26745.1"/>
    </source>
</evidence>
<proteinExistence type="predicted"/>
<dbReference type="Pfam" id="PF07372">
    <property type="entry name" value="DUF1491"/>
    <property type="match status" value="1"/>
</dbReference>
<dbReference type="InterPro" id="IPR009964">
    <property type="entry name" value="DUF1491"/>
</dbReference>
<dbReference type="Gene3D" id="3.40.1530.20">
    <property type="entry name" value="Protein of unknown function (DUF1491)"/>
    <property type="match status" value="1"/>
</dbReference>
<dbReference type="EMBL" id="NOXT01000116">
    <property type="protein sequence ID" value="OYQ26745.1"/>
    <property type="molecule type" value="Genomic_DNA"/>
</dbReference>
<reference evidence="1 2" key="1">
    <citation type="submission" date="2017-07" db="EMBL/GenBank/DDBJ databases">
        <title>Sandarakinorhabdus cyanobacteriorum sp. nov., a novel bacterium isolated from cyanobacterial aggregates in a eutrophic lake.</title>
        <authorList>
            <person name="Cai H."/>
        </authorList>
    </citation>
    <scope>NUCLEOTIDE SEQUENCE [LARGE SCALE GENOMIC DNA]</scope>
    <source>
        <strain evidence="1 2">TH057</strain>
    </source>
</reference>
<dbReference type="RefSeq" id="WP_094474212.1">
    <property type="nucleotide sequence ID" value="NZ_NOXT01000116.1"/>
</dbReference>
<dbReference type="AlphaFoldDB" id="A0A255YDV8"/>
<sequence length="110" mass="11600">MSEAELPRLVSRLRVDWLLRQVAAQGGFGAVLARGDAEAGAIAVVARSGGNEELLAPVLGAAGYEMVVMASGDAVPGWIERARRRDPDLWVIELDIPQAAQLVAQILSPG</sequence>
<keyword evidence="2" id="KW-1185">Reference proteome</keyword>
<gene>
    <name evidence="1" type="ORF">CHU93_11530</name>
</gene>
<organism evidence="1 2">
    <name type="scientific">Sandarakinorhabdus cyanobacteriorum</name>
    <dbReference type="NCBI Taxonomy" id="1981098"/>
    <lineage>
        <taxon>Bacteria</taxon>
        <taxon>Pseudomonadati</taxon>
        <taxon>Pseudomonadota</taxon>
        <taxon>Alphaproteobacteria</taxon>
        <taxon>Sphingomonadales</taxon>
        <taxon>Sphingosinicellaceae</taxon>
        <taxon>Sandarakinorhabdus</taxon>
    </lineage>
</organism>
<evidence type="ECO:0000313" key="2">
    <source>
        <dbReference type="Proteomes" id="UP000216991"/>
    </source>
</evidence>
<protein>
    <recommendedName>
        <fullName evidence="3">DUF1491 domain-containing protein</fullName>
    </recommendedName>
</protein>
<accession>A0A255YDV8</accession>
<dbReference type="Proteomes" id="UP000216991">
    <property type="component" value="Unassembled WGS sequence"/>
</dbReference>
<evidence type="ECO:0008006" key="3">
    <source>
        <dbReference type="Google" id="ProtNLM"/>
    </source>
</evidence>